<dbReference type="OrthoDB" id="18978at2759"/>
<feature type="compositionally biased region" description="Acidic residues" evidence="2">
    <location>
        <begin position="73"/>
        <end position="84"/>
    </location>
</feature>
<dbReference type="RefSeq" id="XP_046008997.1">
    <property type="nucleotide sequence ID" value="XM_046159134.1"/>
</dbReference>
<dbReference type="InterPro" id="IPR039777">
    <property type="entry name" value="IFRD"/>
</dbReference>
<dbReference type="InterPro" id="IPR007701">
    <property type="entry name" value="Interferon-rel_develop_reg_N"/>
</dbReference>
<dbReference type="InterPro" id="IPR016024">
    <property type="entry name" value="ARM-type_fold"/>
</dbReference>
<accession>A0A9P9BM05</accession>
<dbReference type="SUPFAM" id="SSF48371">
    <property type="entry name" value="ARM repeat"/>
    <property type="match status" value="1"/>
</dbReference>
<dbReference type="EMBL" id="JAGTJQ010000008">
    <property type="protein sequence ID" value="KAH7025780.1"/>
    <property type="molecule type" value="Genomic_DNA"/>
</dbReference>
<name>A0A9P9BM05_9PEZI</name>
<evidence type="ECO:0000259" key="3">
    <source>
        <dbReference type="Pfam" id="PF05004"/>
    </source>
</evidence>
<evidence type="ECO:0000313" key="5">
    <source>
        <dbReference type="Proteomes" id="UP000756346"/>
    </source>
</evidence>
<dbReference type="Pfam" id="PF05004">
    <property type="entry name" value="IFRD"/>
    <property type="match status" value="1"/>
</dbReference>
<proteinExistence type="inferred from homology"/>
<evidence type="ECO:0000313" key="4">
    <source>
        <dbReference type="EMBL" id="KAH7025780.1"/>
    </source>
</evidence>
<dbReference type="PANTHER" id="PTHR12354:SF1">
    <property type="entry name" value="INTERFERON-RELATED DEVELOPMENTAL REGULATOR 1"/>
    <property type="match status" value="1"/>
</dbReference>
<dbReference type="Proteomes" id="UP000756346">
    <property type="component" value="Unassembled WGS sequence"/>
</dbReference>
<reference evidence="4" key="1">
    <citation type="journal article" date="2021" name="Nat. Commun.">
        <title>Genetic determinants of endophytism in the Arabidopsis root mycobiome.</title>
        <authorList>
            <person name="Mesny F."/>
            <person name="Miyauchi S."/>
            <person name="Thiergart T."/>
            <person name="Pickel B."/>
            <person name="Atanasova L."/>
            <person name="Karlsson M."/>
            <person name="Huettel B."/>
            <person name="Barry K.W."/>
            <person name="Haridas S."/>
            <person name="Chen C."/>
            <person name="Bauer D."/>
            <person name="Andreopoulos W."/>
            <person name="Pangilinan J."/>
            <person name="LaButti K."/>
            <person name="Riley R."/>
            <person name="Lipzen A."/>
            <person name="Clum A."/>
            <person name="Drula E."/>
            <person name="Henrissat B."/>
            <person name="Kohler A."/>
            <person name="Grigoriev I.V."/>
            <person name="Martin F.M."/>
            <person name="Hacquard S."/>
        </authorList>
    </citation>
    <scope>NUCLEOTIDE SEQUENCE</scope>
    <source>
        <strain evidence="4">MPI-CAGE-CH-0230</strain>
    </source>
</reference>
<feature type="region of interest" description="Disordered" evidence="2">
    <location>
        <begin position="1"/>
        <end position="90"/>
    </location>
</feature>
<feature type="domain" description="Interferon-related developmental regulator N-terminal" evidence="3">
    <location>
        <begin position="71"/>
        <end position="353"/>
    </location>
</feature>
<sequence length="457" mass="50269">MHDLRKKALLESGKTMSRKARSRPESALHSPMVSPTPSRGGSRAPSRYASEDEANSSSDNEQSVASSYQLSDGSDEYQDGDDDATAAQPWDERLKDNIVGLLDRKRSSAAVRETMLSGYCHLLRHNYAEGRLDGQINDLLPIIMRSIRGGSTTEESVLALKALQITTISMESDFIYGRTFQHLKGVCEDSGEEIVKTESIIAMSVATMCGGGDDHDAESLLTFLTDIVASDGASIDAPDNGPVVTTALVAWGFVASQLDDLQSPASEAMDAFIEQLDSTDVDVQIAAGFNIALICESLREYEQENGEVWSLDYNKPQLINRMRLLTKESSKLISKKNRKQLHQSFKSVVTSLERGKGPGYSTALDENEREFGYREKLRFQNISLTIDSWALSVRIEMLTKVLRGGLATHYTNNPVVKDLLDEAEAEALCRPKNGKKNDTASLKKGRKAKAARNAMVF</sequence>
<comment type="similarity">
    <text evidence="1">Belongs to the IFRD family.</text>
</comment>
<evidence type="ECO:0000256" key="2">
    <source>
        <dbReference type="SAM" id="MobiDB-lite"/>
    </source>
</evidence>
<dbReference type="AlphaFoldDB" id="A0A9P9BM05"/>
<organism evidence="4 5">
    <name type="scientific">Microdochium trichocladiopsis</name>
    <dbReference type="NCBI Taxonomy" id="1682393"/>
    <lineage>
        <taxon>Eukaryota</taxon>
        <taxon>Fungi</taxon>
        <taxon>Dikarya</taxon>
        <taxon>Ascomycota</taxon>
        <taxon>Pezizomycotina</taxon>
        <taxon>Sordariomycetes</taxon>
        <taxon>Xylariomycetidae</taxon>
        <taxon>Xylariales</taxon>
        <taxon>Microdochiaceae</taxon>
        <taxon>Microdochium</taxon>
    </lineage>
</organism>
<protein>
    <submittedName>
        <fullName evidence="4">Interferon-related developmental regulator-domain-containing protein</fullName>
    </submittedName>
</protein>
<gene>
    <name evidence="4" type="ORF">B0I36DRAFT_365445</name>
</gene>
<dbReference type="GeneID" id="70188680"/>
<comment type="caution">
    <text evidence="4">The sequence shown here is derived from an EMBL/GenBank/DDBJ whole genome shotgun (WGS) entry which is preliminary data.</text>
</comment>
<dbReference type="PANTHER" id="PTHR12354">
    <property type="entry name" value="INTERFERON-RELATED DEVELOPMENTAL REGULATOR"/>
    <property type="match status" value="1"/>
</dbReference>
<evidence type="ECO:0000256" key="1">
    <source>
        <dbReference type="ARBA" id="ARBA00008828"/>
    </source>
</evidence>
<keyword evidence="5" id="KW-1185">Reference proteome</keyword>